<evidence type="ECO:0000313" key="3">
    <source>
        <dbReference type="EMBL" id="KSU85911.1"/>
    </source>
</evidence>
<sequence length="286" mass="32744">MKNWKTIMVPTERGVFEVFSKGRGAPLCVSHLYSEFNETGDRFADMFTESHQVFLINLREAGRSEKAHEPHQLSMIETVLDLEAVRDELGYPTWHFAGHSTGGMLGLVYGIRHSKSLESLIIASAAAREYASSSPFCIYHPDHPKFENMQSLIEQLKTNLSAEERNDISRERAKLSLHEPGRHDEYFAGEVHKSMAARRMEFFSREILLFDVTRQLHKISTRTLIACGQHDVQCPIGFSEEMAELIPDVQLAAFDNSNHYPFLEEKKAFQNVISKFYQQMTVGEDR</sequence>
<proteinExistence type="predicted"/>
<dbReference type="OrthoDB" id="9796770at2"/>
<gene>
    <name evidence="3" type="ORF">AS030_01945</name>
</gene>
<name>A0A0V8JFR0_9BACL</name>
<organism evidence="3 4">
    <name type="scientific">Fictibacillus enclensis</name>
    <dbReference type="NCBI Taxonomy" id="1017270"/>
    <lineage>
        <taxon>Bacteria</taxon>
        <taxon>Bacillati</taxon>
        <taxon>Bacillota</taxon>
        <taxon>Bacilli</taxon>
        <taxon>Bacillales</taxon>
        <taxon>Fictibacillaceae</taxon>
        <taxon>Fictibacillus</taxon>
    </lineage>
</organism>
<comment type="caution">
    <text evidence="3">The sequence shown here is derived from an EMBL/GenBank/DDBJ whole genome shotgun (WGS) entry which is preliminary data.</text>
</comment>
<reference evidence="3 4" key="1">
    <citation type="journal article" date="2014" name="Antonie Van Leeuwenhoek">
        <title>Fictibacillus enclensis sp. nov., isolated from marine sediment.</title>
        <authorList>
            <person name="Dastager S.G."/>
            <person name="Mawlankar R."/>
            <person name="Srinivasan K."/>
            <person name="Tang S.K."/>
            <person name="Lee J.C."/>
            <person name="Ramana V.V."/>
            <person name="Shouche Y.S."/>
        </authorList>
    </citation>
    <scope>NUCLEOTIDE SEQUENCE [LARGE SCALE GENOMIC DNA]</scope>
    <source>
        <strain evidence="3 4">NIO-1003</strain>
    </source>
</reference>
<dbReference type="InterPro" id="IPR050266">
    <property type="entry name" value="AB_hydrolase_sf"/>
</dbReference>
<dbReference type="SUPFAM" id="SSF53474">
    <property type="entry name" value="alpha/beta-Hydrolases"/>
    <property type="match status" value="1"/>
</dbReference>
<dbReference type="InterPro" id="IPR029058">
    <property type="entry name" value="AB_hydrolase_fold"/>
</dbReference>
<evidence type="ECO:0000259" key="2">
    <source>
        <dbReference type="Pfam" id="PF00561"/>
    </source>
</evidence>
<dbReference type="EMBL" id="LNQN01000001">
    <property type="protein sequence ID" value="KSU85911.1"/>
    <property type="molecule type" value="Genomic_DNA"/>
</dbReference>
<evidence type="ECO:0000313" key="4">
    <source>
        <dbReference type="Proteomes" id="UP000054099"/>
    </source>
</evidence>
<keyword evidence="1" id="KW-0378">Hydrolase</keyword>
<dbReference type="GO" id="GO:0016787">
    <property type="term" value="F:hydrolase activity"/>
    <property type="evidence" value="ECO:0007669"/>
    <property type="project" value="UniProtKB-KW"/>
</dbReference>
<dbReference type="GO" id="GO:0016020">
    <property type="term" value="C:membrane"/>
    <property type="evidence" value="ECO:0007669"/>
    <property type="project" value="TreeGrafter"/>
</dbReference>
<dbReference type="RefSeq" id="WP_061971431.1">
    <property type="nucleotide sequence ID" value="NZ_FMAV01000001.1"/>
</dbReference>
<evidence type="ECO:0000256" key="1">
    <source>
        <dbReference type="ARBA" id="ARBA00022801"/>
    </source>
</evidence>
<dbReference type="PANTHER" id="PTHR43798:SF31">
    <property type="entry name" value="AB HYDROLASE SUPERFAMILY PROTEIN YCLE"/>
    <property type="match status" value="1"/>
</dbReference>
<dbReference type="Proteomes" id="UP000054099">
    <property type="component" value="Unassembled WGS sequence"/>
</dbReference>
<dbReference type="Gene3D" id="3.40.50.1820">
    <property type="entry name" value="alpha/beta hydrolase"/>
    <property type="match status" value="1"/>
</dbReference>
<dbReference type="Pfam" id="PF00561">
    <property type="entry name" value="Abhydrolase_1"/>
    <property type="match status" value="1"/>
</dbReference>
<dbReference type="AlphaFoldDB" id="A0A0V8JFR0"/>
<feature type="domain" description="AB hydrolase-1" evidence="2">
    <location>
        <begin position="50"/>
        <end position="265"/>
    </location>
</feature>
<protein>
    <submittedName>
        <fullName evidence="3">Proline iminopeptidase</fullName>
    </submittedName>
</protein>
<accession>A0A0V8JFR0</accession>
<dbReference type="PANTHER" id="PTHR43798">
    <property type="entry name" value="MONOACYLGLYCEROL LIPASE"/>
    <property type="match status" value="1"/>
</dbReference>
<dbReference type="InterPro" id="IPR000073">
    <property type="entry name" value="AB_hydrolase_1"/>
</dbReference>
<keyword evidence="4" id="KW-1185">Reference proteome</keyword>